<feature type="compositionally biased region" description="Basic residues" evidence="1">
    <location>
        <begin position="195"/>
        <end position="207"/>
    </location>
</feature>
<evidence type="ECO:0000313" key="4">
    <source>
        <dbReference type="RefSeq" id="XP_026051370.1"/>
    </source>
</evidence>
<proteinExistence type="predicted"/>
<dbReference type="PANTHER" id="PTHR23039">
    <property type="entry name" value="NANCE-HORAN SYNDROME PROTEIN"/>
    <property type="match status" value="1"/>
</dbReference>
<dbReference type="OrthoDB" id="8879562at2759"/>
<dbReference type="RefSeq" id="XP_026051370.1">
    <property type="nucleotide sequence ID" value="XM_026195585.1"/>
</dbReference>
<protein>
    <submittedName>
        <fullName evidence="3 4">NHS-like protein 2 isoform X1</fullName>
    </submittedName>
</protein>
<feature type="compositionally biased region" description="Low complexity" evidence="1">
    <location>
        <begin position="599"/>
        <end position="612"/>
    </location>
</feature>
<sequence>MKGKTKGTIRFDRPQRSGKCAFNCIERLCIFKLDGANGISLQRIDSWESAELKSKMENTTLVCSAQGWCGPNISTFSSEWDDNVNSFLKAPDVIKPPPQFQDPEETSQTSATNSAAVMRRDKDCMKKERRSRPISNIELHRRSLSLFATVNSNPGVARRRCESYALSYPSSSSEDSGSDSTSRRGGRLPDAVPRSRSRSIILKKAKTKPAPPVRTVSLQRLAAENDSEQKLQGLPLKKDGRNIMILPDLIPTSKQGVSKSKKPTAEAPGKTLKTSVSSHRALNELRSSEPCKSMPTTINGSTVGNYEMNTSPSSSHSSPSQPCISSPSKRFGTNSPSSGYASQCETPTQSQLGGRMRHKPSSVIPNQRVRNRNARLSLQLPDLHQHSPDPEPSVAQPKVNRRYSDSTEATRPKQRMSNSLMIMPVVTQEDLNSVRLRSVSSSDLENSQETTADAIEEEISLSPANHQKAKPPVAPKPQRNKWPPMAQTRFGTTSDPEPATVKPSERPQDIYAMINKVKPTVPVPSDRAHHLKQQKDCYISEGHSPRPQNPNVLPFSTTTGSNQHGLPKKRRAPPPPLKKTPAVDNTLYYNSPAQKSPDDSLSPSKLKSPKSPISASQYHVTLYGVIPSYPMATEQQHSNAIDEPTYDVEKREQMPDLGSLQLVGEEDDVFLYKSKSQTTEDLFTIIHRSKRKLLGRKDSFENKQGDPGTQTLGSGASKISSQNDNFMAFLRRTRSAKASCSERISATELLRSSKPTANIAANMTHRKNSYVQSHGP</sequence>
<dbReference type="KEGG" id="caua:113038278"/>
<evidence type="ECO:0000256" key="1">
    <source>
        <dbReference type="SAM" id="MobiDB-lite"/>
    </source>
</evidence>
<feature type="compositionally biased region" description="Polar residues" evidence="1">
    <location>
        <begin position="331"/>
        <end position="352"/>
    </location>
</feature>
<dbReference type="Proteomes" id="UP000515129">
    <property type="component" value="Chromosome 21"/>
</dbReference>
<feature type="compositionally biased region" description="Polar residues" evidence="1">
    <location>
        <begin position="294"/>
        <end position="310"/>
    </location>
</feature>
<evidence type="ECO:0000313" key="2">
    <source>
        <dbReference type="Proteomes" id="UP000515129"/>
    </source>
</evidence>
<feature type="compositionally biased region" description="Low complexity" evidence="1">
    <location>
        <begin position="170"/>
        <end position="180"/>
    </location>
</feature>
<keyword evidence="2" id="KW-1185">Reference proteome</keyword>
<dbReference type="Pfam" id="PF15273">
    <property type="entry name" value="NHS"/>
    <property type="match status" value="1"/>
</dbReference>
<accession>A0A6P6IU98</accession>
<dbReference type="InterPro" id="IPR024845">
    <property type="entry name" value="NHS-like"/>
</dbReference>
<feature type="compositionally biased region" description="Polar residues" evidence="1">
    <location>
        <begin position="707"/>
        <end position="719"/>
    </location>
</feature>
<evidence type="ECO:0000313" key="3">
    <source>
        <dbReference type="RefSeq" id="XP_026051369.1"/>
    </source>
</evidence>
<dbReference type="GeneID" id="113038278"/>
<feature type="compositionally biased region" description="Low complexity" evidence="1">
    <location>
        <begin position="311"/>
        <end position="328"/>
    </location>
</feature>
<dbReference type="AlphaFoldDB" id="A0A6P6IU98"/>
<dbReference type="GO" id="GO:0030154">
    <property type="term" value="P:cell differentiation"/>
    <property type="evidence" value="ECO:0007669"/>
    <property type="project" value="TreeGrafter"/>
</dbReference>
<feature type="region of interest" description="Disordered" evidence="1">
    <location>
        <begin position="755"/>
        <end position="776"/>
    </location>
</feature>
<gene>
    <name evidence="3 4" type="primary">LOC113038278</name>
</gene>
<reference evidence="3 4" key="1">
    <citation type="submission" date="2025-04" db="UniProtKB">
        <authorList>
            <consortium name="RefSeq"/>
        </authorList>
    </citation>
    <scope>IDENTIFICATION</scope>
    <source>
        <strain evidence="3 4">Wakin</strain>
        <tissue evidence="3 4">Muscle</tissue>
    </source>
</reference>
<feature type="region of interest" description="Disordered" evidence="1">
    <location>
        <begin position="167"/>
        <end position="215"/>
    </location>
</feature>
<feature type="compositionally biased region" description="Polar residues" evidence="1">
    <location>
        <begin position="106"/>
        <end position="115"/>
    </location>
</feature>
<dbReference type="RefSeq" id="XP_026051369.1">
    <property type="nucleotide sequence ID" value="XM_026195584.1"/>
</dbReference>
<name>A0A6P6IU98_CARAU</name>
<feature type="region of interest" description="Disordered" evidence="1">
    <location>
        <begin position="251"/>
        <end position="423"/>
    </location>
</feature>
<feature type="region of interest" description="Disordered" evidence="1">
    <location>
        <begin position="459"/>
        <end position="508"/>
    </location>
</feature>
<feature type="region of interest" description="Disordered" evidence="1">
    <location>
        <begin position="697"/>
        <end position="719"/>
    </location>
</feature>
<dbReference type="PANTHER" id="PTHR23039:SF2">
    <property type="entry name" value="NHS-LIKE PROTEIN 2"/>
    <property type="match status" value="1"/>
</dbReference>
<feature type="region of interest" description="Disordered" evidence="1">
    <location>
        <begin position="539"/>
        <end position="613"/>
    </location>
</feature>
<organism evidence="2 4">
    <name type="scientific">Carassius auratus</name>
    <name type="common">Goldfish</name>
    <dbReference type="NCBI Taxonomy" id="7957"/>
    <lineage>
        <taxon>Eukaryota</taxon>
        <taxon>Metazoa</taxon>
        <taxon>Chordata</taxon>
        <taxon>Craniata</taxon>
        <taxon>Vertebrata</taxon>
        <taxon>Euteleostomi</taxon>
        <taxon>Actinopterygii</taxon>
        <taxon>Neopterygii</taxon>
        <taxon>Teleostei</taxon>
        <taxon>Ostariophysi</taxon>
        <taxon>Cypriniformes</taxon>
        <taxon>Cyprinidae</taxon>
        <taxon>Cyprininae</taxon>
        <taxon>Carassius</taxon>
    </lineage>
</organism>
<feature type="compositionally biased region" description="Polar residues" evidence="1">
    <location>
        <begin position="549"/>
        <end position="564"/>
    </location>
</feature>
<feature type="compositionally biased region" description="Basic and acidic residues" evidence="1">
    <location>
        <begin position="402"/>
        <end position="411"/>
    </location>
</feature>
<feature type="region of interest" description="Disordered" evidence="1">
    <location>
        <begin position="96"/>
        <end position="134"/>
    </location>
</feature>